<name>A0ABW4YJB0_9BACL</name>
<dbReference type="GO" id="GO:0004516">
    <property type="term" value="F:nicotinate phosphoribosyltransferase activity"/>
    <property type="evidence" value="ECO:0007669"/>
    <property type="project" value="UniProtKB-EC"/>
</dbReference>
<dbReference type="GO" id="GO:0016757">
    <property type="term" value="F:glycosyltransferase activity"/>
    <property type="evidence" value="ECO:0007669"/>
    <property type="project" value="UniProtKB-KW"/>
</dbReference>
<feature type="domain" description="Nicotinate/nicotinamide phosphoribosyltransferase" evidence="10">
    <location>
        <begin position="152"/>
        <end position="355"/>
    </location>
</feature>
<feature type="domain" description="Nicotinate phosphoribosyltransferase C-terminal" evidence="12">
    <location>
        <begin position="362"/>
        <end position="471"/>
    </location>
</feature>
<keyword evidence="13" id="KW-0328">Glycosyltransferase</keyword>
<dbReference type="Pfam" id="PF17956">
    <property type="entry name" value="NAPRTase_C"/>
    <property type="match status" value="1"/>
</dbReference>
<comment type="function">
    <text evidence="9">Catalyzes the first step in the biosynthesis of NAD from nicotinic acid, the ATP-dependent synthesis of beta-nicotinate D-ribonucleotide from nicotinate and 5-phospho-D-ribose 1-phosphate.</text>
</comment>
<dbReference type="InterPro" id="IPR036068">
    <property type="entry name" value="Nicotinate_pribotase-like_C"/>
</dbReference>
<dbReference type="PIRSF" id="PIRSF000484">
    <property type="entry name" value="NAPRT"/>
    <property type="match status" value="1"/>
</dbReference>
<evidence type="ECO:0000313" key="14">
    <source>
        <dbReference type="Proteomes" id="UP001597362"/>
    </source>
</evidence>
<keyword evidence="6 9" id="KW-0662">Pyridine nucleotide biosynthesis</keyword>
<keyword evidence="7 9" id="KW-0808">Transferase</keyword>
<dbReference type="PANTHER" id="PTHR11098">
    <property type="entry name" value="NICOTINATE PHOSPHORIBOSYLTRANSFERASE"/>
    <property type="match status" value="1"/>
</dbReference>
<dbReference type="SUPFAM" id="SSF51690">
    <property type="entry name" value="Nicotinate/Quinolinate PRTase C-terminal domain-like"/>
    <property type="match status" value="1"/>
</dbReference>
<accession>A0ABW4YJB0</accession>
<evidence type="ECO:0000256" key="5">
    <source>
        <dbReference type="ARBA" id="ARBA00022598"/>
    </source>
</evidence>
<dbReference type="InterPro" id="IPR007229">
    <property type="entry name" value="Nic_PRibTrfase-Fam"/>
</dbReference>
<evidence type="ECO:0000259" key="11">
    <source>
        <dbReference type="Pfam" id="PF17767"/>
    </source>
</evidence>
<evidence type="ECO:0000256" key="7">
    <source>
        <dbReference type="ARBA" id="ARBA00022679"/>
    </source>
</evidence>
<evidence type="ECO:0000256" key="2">
    <source>
        <dbReference type="ARBA" id="ARBA00010897"/>
    </source>
</evidence>
<dbReference type="EC" id="6.3.4.21" evidence="3 9"/>
<dbReference type="Pfam" id="PF17767">
    <property type="entry name" value="NAPRTase_N"/>
    <property type="match status" value="1"/>
</dbReference>
<reference evidence="14" key="1">
    <citation type="journal article" date="2019" name="Int. J. Syst. Evol. Microbiol.">
        <title>The Global Catalogue of Microorganisms (GCM) 10K type strain sequencing project: providing services to taxonomists for standard genome sequencing and annotation.</title>
        <authorList>
            <consortium name="The Broad Institute Genomics Platform"/>
            <consortium name="The Broad Institute Genome Sequencing Center for Infectious Disease"/>
            <person name="Wu L."/>
            <person name="Ma J."/>
        </authorList>
    </citation>
    <scope>NUCLEOTIDE SEQUENCE [LARGE SCALE GENOMIC DNA]</scope>
    <source>
        <strain evidence="14">GH52</strain>
    </source>
</reference>
<dbReference type="NCBIfam" id="NF009131">
    <property type="entry name" value="PRK12484.1"/>
    <property type="match status" value="1"/>
</dbReference>
<comment type="caution">
    <text evidence="13">The sequence shown here is derived from an EMBL/GenBank/DDBJ whole genome shotgun (WGS) entry which is preliminary data.</text>
</comment>
<dbReference type="NCBIfam" id="NF006695">
    <property type="entry name" value="PRK09243.1-2"/>
    <property type="match status" value="1"/>
</dbReference>
<dbReference type="InterPro" id="IPR041619">
    <property type="entry name" value="NAPRTase_C"/>
</dbReference>
<dbReference type="CDD" id="cd01570">
    <property type="entry name" value="NAPRTase_A"/>
    <property type="match status" value="1"/>
</dbReference>
<dbReference type="InterPro" id="IPR013785">
    <property type="entry name" value="Aldolase_TIM"/>
</dbReference>
<evidence type="ECO:0000259" key="10">
    <source>
        <dbReference type="Pfam" id="PF04095"/>
    </source>
</evidence>
<dbReference type="Gene3D" id="3.20.140.10">
    <property type="entry name" value="nicotinate phosphoribosyltransferase"/>
    <property type="match status" value="1"/>
</dbReference>
<keyword evidence="14" id="KW-1185">Reference proteome</keyword>
<dbReference type="EMBL" id="JBHUHO010000024">
    <property type="protein sequence ID" value="MFD2115734.1"/>
    <property type="molecule type" value="Genomic_DNA"/>
</dbReference>
<dbReference type="InterPro" id="IPR040727">
    <property type="entry name" value="NAPRTase_N"/>
</dbReference>
<dbReference type="Pfam" id="PF04095">
    <property type="entry name" value="NAPRTase"/>
    <property type="match status" value="1"/>
</dbReference>
<evidence type="ECO:0000313" key="13">
    <source>
        <dbReference type="EMBL" id="MFD2115734.1"/>
    </source>
</evidence>
<comment type="similarity">
    <text evidence="2 9">Belongs to the NAPRTase family.</text>
</comment>
<dbReference type="InterPro" id="IPR006405">
    <property type="entry name" value="Nic_PRibTrfase_pncB"/>
</dbReference>
<gene>
    <name evidence="13" type="ORF">ACFSJH_08335</name>
</gene>
<comment type="PTM">
    <text evidence="9">Transiently phosphorylated on a His residue during the reaction cycle. Phosphorylation strongly increases the affinity for substrates and increases the rate of nicotinate D-ribonucleotide production. Dephosphorylation regenerates the low-affinity form of the enzyme, leading to product release.</text>
</comment>
<evidence type="ECO:0000256" key="3">
    <source>
        <dbReference type="ARBA" id="ARBA00013236"/>
    </source>
</evidence>
<evidence type="ECO:0000256" key="8">
    <source>
        <dbReference type="ARBA" id="ARBA00048668"/>
    </source>
</evidence>
<feature type="domain" description="Nicotinate phosphoribosyltransferase N-terminal" evidence="11">
    <location>
        <begin position="7"/>
        <end position="132"/>
    </location>
</feature>
<keyword evidence="4" id="KW-0597">Phosphoprotein</keyword>
<dbReference type="PANTHER" id="PTHR11098:SF1">
    <property type="entry name" value="NICOTINATE PHOSPHORIBOSYLTRANSFERASE"/>
    <property type="match status" value="1"/>
</dbReference>
<dbReference type="SUPFAM" id="SSF54675">
    <property type="entry name" value="Nicotinate/Quinolinate PRTase N-terminal domain-like"/>
    <property type="match status" value="1"/>
</dbReference>
<evidence type="ECO:0000256" key="4">
    <source>
        <dbReference type="ARBA" id="ARBA00022553"/>
    </source>
</evidence>
<dbReference type="NCBIfam" id="NF006694">
    <property type="entry name" value="PRK09243.1-1"/>
    <property type="match status" value="1"/>
</dbReference>
<comment type="pathway">
    <text evidence="1 9">Cofactor biosynthesis; NAD(+) biosynthesis; nicotinate D-ribonucleotide from nicotinate: step 1/1.</text>
</comment>
<keyword evidence="5 9" id="KW-0436">Ligase</keyword>
<dbReference type="NCBIfam" id="TIGR01513">
    <property type="entry name" value="NAPRTase_put"/>
    <property type="match status" value="1"/>
</dbReference>
<sequence>MDTNLTLHTDKYQMNMMYAHWKQGTLYHKAVFEIFFRKLPFGNGFAVFAGLERAVHYLQNLQFTQVELNYLRQQEEQYDEAFLQLLEQFRFTGNVHAVAEGSLVFAGAPLLRVEATMFEAHLIETALLNFINFQTLIATKAARVKQAAGEDQLLEFGTRRAQETDAALWGARAAYISGFHATSNMRAGMLFGIPVQGTHAHAWVQAHDSEAEAFARYAETFPNYVTLLVDTYDTLQSGVPEAIKVGQALAAQGKRMRAIRLDSGDLAYLSKRARQMLDEAGLDYVKIVASNDLDEHIITELKSQGAQIDSWGVGTQLITAADQPSLGGVYKLAAREVPGREGYVPVIKISGNPEKLTTPGVKQVYRLINKTTGKAEADYIALDDESDVQQGSKVKLFDPIHPYIYKYLDNYEASPLLQPVIVAGELVMELPTLQQIRAFHEEQKAMFWPEYLRKLNPEKYRVSLSVKLWELRQRLITENSK</sequence>
<evidence type="ECO:0000259" key="12">
    <source>
        <dbReference type="Pfam" id="PF17956"/>
    </source>
</evidence>
<dbReference type="Proteomes" id="UP001597362">
    <property type="component" value="Unassembled WGS sequence"/>
</dbReference>
<proteinExistence type="inferred from homology"/>
<organism evidence="13 14">
    <name type="scientific">Paenibacillus yanchengensis</name>
    <dbReference type="NCBI Taxonomy" id="2035833"/>
    <lineage>
        <taxon>Bacteria</taxon>
        <taxon>Bacillati</taxon>
        <taxon>Bacillota</taxon>
        <taxon>Bacilli</taxon>
        <taxon>Bacillales</taxon>
        <taxon>Paenibacillaceae</taxon>
        <taxon>Paenibacillus</taxon>
    </lineage>
</organism>
<evidence type="ECO:0000256" key="1">
    <source>
        <dbReference type="ARBA" id="ARBA00004952"/>
    </source>
</evidence>
<protein>
    <recommendedName>
        <fullName evidence="3 9">Nicotinate phosphoribosyltransferase</fullName>
        <ecNumber evidence="3 9">6.3.4.21</ecNumber>
    </recommendedName>
</protein>
<evidence type="ECO:0000256" key="9">
    <source>
        <dbReference type="RuleBase" id="RU365100"/>
    </source>
</evidence>
<comment type="catalytic activity">
    <reaction evidence="8 9">
        <text>5-phospho-alpha-D-ribose 1-diphosphate + nicotinate + ATP + H2O = nicotinate beta-D-ribonucleotide + ADP + phosphate + diphosphate</text>
        <dbReference type="Rhea" id="RHEA:36163"/>
        <dbReference type="ChEBI" id="CHEBI:15377"/>
        <dbReference type="ChEBI" id="CHEBI:30616"/>
        <dbReference type="ChEBI" id="CHEBI:32544"/>
        <dbReference type="ChEBI" id="CHEBI:33019"/>
        <dbReference type="ChEBI" id="CHEBI:43474"/>
        <dbReference type="ChEBI" id="CHEBI:57502"/>
        <dbReference type="ChEBI" id="CHEBI:58017"/>
        <dbReference type="ChEBI" id="CHEBI:456216"/>
        <dbReference type="EC" id="6.3.4.21"/>
    </reaction>
</comment>
<dbReference type="Gene3D" id="3.20.20.70">
    <property type="entry name" value="Aldolase class I"/>
    <property type="match status" value="1"/>
</dbReference>
<dbReference type="RefSeq" id="WP_377771180.1">
    <property type="nucleotide sequence ID" value="NZ_JBHUHO010000024.1"/>
</dbReference>
<dbReference type="InterPro" id="IPR041525">
    <property type="entry name" value="N/Namide_PRibTrfase"/>
</dbReference>
<evidence type="ECO:0000256" key="6">
    <source>
        <dbReference type="ARBA" id="ARBA00022642"/>
    </source>
</evidence>